<dbReference type="Pfam" id="PF00708">
    <property type="entry name" value="Acylphosphatase"/>
    <property type="match status" value="1"/>
</dbReference>
<dbReference type="PANTHER" id="PTHR47268">
    <property type="entry name" value="ACYLPHOSPHATASE"/>
    <property type="match status" value="1"/>
</dbReference>
<dbReference type="KEGG" id="snep:Enr13x_58280"/>
<feature type="active site" evidence="4">
    <location>
        <position position="19"/>
    </location>
</feature>
<gene>
    <name evidence="7" type="primary">acyP</name>
    <name evidence="7" type="ORF">Enr13x_58280</name>
</gene>
<dbReference type="SUPFAM" id="SSF54975">
    <property type="entry name" value="Acylphosphatase/BLUF domain-like"/>
    <property type="match status" value="1"/>
</dbReference>
<dbReference type="Gene3D" id="3.30.70.100">
    <property type="match status" value="1"/>
</dbReference>
<feature type="domain" description="Acylphosphatase-like" evidence="6">
    <location>
        <begin position="4"/>
        <end position="89"/>
    </location>
</feature>
<feature type="active site" evidence="4">
    <location>
        <position position="37"/>
    </location>
</feature>
<dbReference type="PROSITE" id="PS51160">
    <property type="entry name" value="ACYLPHOSPHATASE_3"/>
    <property type="match status" value="1"/>
</dbReference>
<evidence type="ECO:0000259" key="6">
    <source>
        <dbReference type="PROSITE" id="PS51160"/>
    </source>
</evidence>
<evidence type="ECO:0000256" key="4">
    <source>
        <dbReference type="PROSITE-ProRule" id="PRU00520"/>
    </source>
</evidence>
<dbReference type="RefSeq" id="WP_145390132.1">
    <property type="nucleotide sequence ID" value="NZ_CP037423.1"/>
</dbReference>
<dbReference type="AlphaFoldDB" id="A0A518HYR7"/>
<dbReference type="InterPro" id="IPR036046">
    <property type="entry name" value="Acylphosphatase-like_dom_sf"/>
</dbReference>
<dbReference type="PANTHER" id="PTHR47268:SF4">
    <property type="entry name" value="ACYLPHOSPHATASE"/>
    <property type="match status" value="1"/>
</dbReference>
<accession>A0A518HYR7</accession>
<dbReference type="InterPro" id="IPR020456">
    <property type="entry name" value="Acylphosphatase"/>
</dbReference>
<evidence type="ECO:0000256" key="3">
    <source>
        <dbReference type="ARBA" id="ARBA00047645"/>
    </source>
</evidence>
<dbReference type="OrthoDB" id="9808093at2"/>
<evidence type="ECO:0000313" key="7">
    <source>
        <dbReference type="EMBL" id="QDV45924.1"/>
    </source>
</evidence>
<evidence type="ECO:0000256" key="1">
    <source>
        <dbReference type="ARBA" id="ARBA00005614"/>
    </source>
</evidence>
<dbReference type="InterPro" id="IPR017968">
    <property type="entry name" value="Acylphosphatase_CS"/>
</dbReference>
<dbReference type="PROSITE" id="PS00151">
    <property type="entry name" value="ACYLPHOSPHATASE_2"/>
    <property type="match status" value="1"/>
</dbReference>
<name>A0A518HYR7_9BACT</name>
<dbReference type="Proteomes" id="UP000319004">
    <property type="component" value="Chromosome"/>
</dbReference>
<dbReference type="EMBL" id="CP037423">
    <property type="protein sequence ID" value="QDV45924.1"/>
    <property type="molecule type" value="Genomic_DNA"/>
</dbReference>
<proteinExistence type="inferred from homology"/>
<evidence type="ECO:0000256" key="2">
    <source>
        <dbReference type="ARBA" id="ARBA00012150"/>
    </source>
</evidence>
<evidence type="ECO:0000256" key="5">
    <source>
        <dbReference type="RuleBase" id="RU004168"/>
    </source>
</evidence>
<evidence type="ECO:0000313" key="8">
    <source>
        <dbReference type="Proteomes" id="UP000319004"/>
    </source>
</evidence>
<organism evidence="7 8">
    <name type="scientific">Stieleria neptunia</name>
    <dbReference type="NCBI Taxonomy" id="2527979"/>
    <lineage>
        <taxon>Bacteria</taxon>
        <taxon>Pseudomonadati</taxon>
        <taxon>Planctomycetota</taxon>
        <taxon>Planctomycetia</taxon>
        <taxon>Pirellulales</taxon>
        <taxon>Pirellulaceae</taxon>
        <taxon>Stieleria</taxon>
    </lineage>
</organism>
<protein>
    <recommendedName>
        <fullName evidence="2 4">acylphosphatase</fullName>
        <ecNumber evidence="2 4">3.6.1.7</ecNumber>
    </recommendedName>
</protein>
<sequence length="89" mass="9879">MNVRLIARYRGRVQGVGFRATVLFHASGLDIHGFVRNQPDGSVLVDADGPKSQLKELIRRIESRPAGSIDDCEVTWVDSLQRNRGFSIG</sequence>
<reference evidence="7 8" key="1">
    <citation type="submission" date="2019-03" db="EMBL/GenBank/DDBJ databases">
        <title>Deep-cultivation of Planctomycetes and their phenomic and genomic characterization uncovers novel biology.</title>
        <authorList>
            <person name="Wiegand S."/>
            <person name="Jogler M."/>
            <person name="Boedeker C."/>
            <person name="Pinto D."/>
            <person name="Vollmers J."/>
            <person name="Rivas-Marin E."/>
            <person name="Kohn T."/>
            <person name="Peeters S.H."/>
            <person name="Heuer A."/>
            <person name="Rast P."/>
            <person name="Oberbeckmann S."/>
            <person name="Bunk B."/>
            <person name="Jeske O."/>
            <person name="Meyerdierks A."/>
            <person name="Storesund J.E."/>
            <person name="Kallscheuer N."/>
            <person name="Luecker S."/>
            <person name="Lage O.M."/>
            <person name="Pohl T."/>
            <person name="Merkel B.J."/>
            <person name="Hornburger P."/>
            <person name="Mueller R.-W."/>
            <person name="Bruemmer F."/>
            <person name="Labrenz M."/>
            <person name="Spormann A.M."/>
            <person name="Op den Camp H."/>
            <person name="Overmann J."/>
            <person name="Amann R."/>
            <person name="Jetten M.S.M."/>
            <person name="Mascher T."/>
            <person name="Medema M.H."/>
            <person name="Devos D.P."/>
            <person name="Kaster A.-K."/>
            <person name="Ovreas L."/>
            <person name="Rohde M."/>
            <person name="Galperin M.Y."/>
            <person name="Jogler C."/>
        </authorList>
    </citation>
    <scope>NUCLEOTIDE SEQUENCE [LARGE SCALE GENOMIC DNA]</scope>
    <source>
        <strain evidence="7 8">Enr13</strain>
    </source>
</reference>
<comment type="catalytic activity">
    <reaction evidence="3 4">
        <text>an acyl phosphate + H2O = a carboxylate + phosphate + H(+)</text>
        <dbReference type="Rhea" id="RHEA:14965"/>
        <dbReference type="ChEBI" id="CHEBI:15377"/>
        <dbReference type="ChEBI" id="CHEBI:15378"/>
        <dbReference type="ChEBI" id="CHEBI:29067"/>
        <dbReference type="ChEBI" id="CHEBI:43474"/>
        <dbReference type="ChEBI" id="CHEBI:59918"/>
        <dbReference type="EC" id="3.6.1.7"/>
    </reaction>
</comment>
<dbReference type="GO" id="GO:0003998">
    <property type="term" value="F:acylphosphatase activity"/>
    <property type="evidence" value="ECO:0007669"/>
    <property type="project" value="UniProtKB-EC"/>
</dbReference>
<comment type="similarity">
    <text evidence="1 5">Belongs to the acylphosphatase family.</text>
</comment>
<dbReference type="EC" id="3.6.1.7" evidence="2 4"/>
<dbReference type="InterPro" id="IPR001792">
    <property type="entry name" value="Acylphosphatase-like_dom"/>
</dbReference>
<keyword evidence="8" id="KW-1185">Reference proteome</keyword>
<keyword evidence="4 7" id="KW-0378">Hydrolase</keyword>